<feature type="transmembrane region" description="Helical" evidence="1">
    <location>
        <begin position="144"/>
        <end position="163"/>
    </location>
</feature>
<feature type="transmembrane region" description="Helical" evidence="1">
    <location>
        <begin position="266"/>
        <end position="287"/>
    </location>
</feature>
<dbReference type="eggNOG" id="COG3174">
    <property type="taxonomic scope" value="Bacteria"/>
</dbReference>
<accession>Q1QM38</accession>
<dbReference type="InterPro" id="IPR025105">
    <property type="entry name" value="DUF4010"/>
</dbReference>
<feature type="transmembrane region" description="Helical" evidence="1">
    <location>
        <begin position="37"/>
        <end position="57"/>
    </location>
</feature>
<keyword evidence="5" id="KW-1185">Reference proteome</keyword>
<reference evidence="4 5" key="1">
    <citation type="submission" date="2006-03" db="EMBL/GenBank/DDBJ databases">
        <title>Complete sequence of chromosome of Nitrobacter hamburgensis X14.</title>
        <authorList>
            <consortium name="US DOE Joint Genome Institute"/>
            <person name="Copeland A."/>
            <person name="Lucas S."/>
            <person name="Lapidus A."/>
            <person name="Barry K."/>
            <person name="Detter J.C."/>
            <person name="Glavina del Rio T."/>
            <person name="Hammon N."/>
            <person name="Israni S."/>
            <person name="Dalin E."/>
            <person name="Tice H."/>
            <person name="Pitluck S."/>
            <person name="Chain P."/>
            <person name="Malfatti S."/>
            <person name="Shin M."/>
            <person name="Vergez L."/>
            <person name="Schmutz J."/>
            <person name="Larimer F."/>
            <person name="Land M."/>
            <person name="Hauser L."/>
            <person name="Kyrpides N."/>
            <person name="Ivanova N."/>
            <person name="Ward B."/>
            <person name="Arp D."/>
            <person name="Klotz M."/>
            <person name="Stein L."/>
            <person name="O'Mullan G."/>
            <person name="Starkenburg S."/>
            <person name="Sayavedra L."/>
            <person name="Poret-Peterson A.T."/>
            <person name="Gentry M.E."/>
            <person name="Bruce D."/>
            <person name="Richardson P."/>
        </authorList>
    </citation>
    <scope>NUCLEOTIDE SEQUENCE [LARGE SCALE GENOMIC DNA]</scope>
    <source>
        <strain evidence="5">DSM 10229 / NCIMB 13809 / X14</strain>
    </source>
</reference>
<sequence>MDSEDLSRLTVSLAIGLLVGLERGWQTRDAEDNRRAAGFRTFALSGLLGGVTGLIALQTTASVIGWVFLGYIAAFTAFHWLEARNEGHASVTSVVAGMLTFLLGTMAVVGDLQLAIACAVGMTVLLALREPLHRWIDSLSWQEIRAVLTLLAMSFLLLPLLPNRPTDPWKTINPYQVWLLAIMIGAISFAGYVAVKAFGNRLGVFMAAVAGGLASSTATTLALARLAREHPSSSGLLSAGILVAGVVMMLRAGAIAVALNGALLTSLLPTLLTAAAVLSIGAAILWFRNVQQETPELQISNPLALGTAIKLAALLAAVMLAAELVRRTFGGVGVLAVAALSGIADVDAVTISIARMAGDDVDLNTAARAIMIAIAINTVSKAIMAGWVGSKRVGLLVGGISAVALAGGLVVAA</sequence>
<organism evidence="4 5">
    <name type="scientific">Nitrobacter hamburgensis (strain DSM 10229 / NCIMB 13809 / X14)</name>
    <dbReference type="NCBI Taxonomy" id="323097"/>
    <lineage>
        <taxon>Bacteria</taxon>
        <taxon>Pseudomonadati</taxon>
        <taxon>Pseudomonadota</taxon>
        <taxon>Alphaproteobacteria</taxon>
        <taxon>Hyphomicrobiales</taxon>
        <taxon>Nitrobacteraceae</taxon>
        <taxon>Nitrobacter</taxon>
    </lineage>
</organism>
<evidence type="ECO:0000313" key="5">
    <source>
        <dbReference type="Proteomes" id="UP000001953"/>
    </source>
</evidence>
<protein>
    <submittedName>
        <fullName evidence="4">Membrane protein</fullName>
    </submittedName>
</protein>
<feature type="transmembrane region" description="Helical" evidence="1">
    <location>
        <begin position="299"/>
        <end position="322"/>
    </location>
</feature>
<feature type="domain" description="DUF4010" evidence="3">
    <location>
        <begin position="182"/>
        <end position="389"/>
    </location>
</feature>
<feature type="transmembrane region" description="Helical" evidence="1">
    <location>
        <begin position="366"/>
        <end position="386"/>
    </location>
</feature>
<dbReference type="PANTHER" id="PTHR39084">
    <property type="entry name" value="MEMBRANE PROTEIN-RELATED"/>
    <property type="match status" value="1"/>
</dbReference>
<dbReference type="HOGENOM" id="CLU_036781_1_1_5"/>
<feature type="domain" description="MgtC/SapB/SrpB/YhiD N-terminal" evidence="2">
    <location>
        <begin position="9"/>
        <end position="134"/>
    </location>
</feature>
<evidence type="ECO:0000259" key="3">
    <source>
        <dbReference type="Pfam" id="PF13194"/>
    </source>
</evidence>
<feature type="transmembrane region" description="Helical" evidence="1">
    <location>
        <begin position="175"/>
        <end position="195"/>
    </location>
</feature>
<feature type="transmembrane region" description="Helical" evidence="1">
    <location>
        <begin position="88"/>
        <end position="108"/>
    </location>
</feature>
<keyword evidence="1" id="KW-0812">Transmembrane</keyword>
<dbReference type="AlphaFoldDB" id="Q1QM38"/>
<keyword evidence="1" id="KW-0472">Membrane</keyword>
<dbReference type="Pfam" id="PF13194">
    <property type="entry name" value="DUF4010"/>
    <property type="match status" value="1"/>
</dbReference>
<feature type="transmembrane region" description="Helical" evidence="1">
    <location>
        <begin position="114"/>
        <end position="132"/>
    </location>
</feature>
<dbReference type="KEGG" id="nha:Nham_1901"/>
<feature type="transmembrane region" description="Helical" evidence="1">
    <location>
        <begin position="236"/>
        <end position="259"/>
    </location>
</feature>
<dbReference type="PANTHER" id="PTHR39084:SF1">
    <property type="entry name" value="DUF4010 DOMAIN-CONTAINING PROTEIN"/>
    <property type="match status" value="1"/>
</dbReference>
<evidence type="ECO:0000259" key="2">
    <source>
        <dbReference type="Pfam" id="PF02308"/>
    </source>
</evidence>
<dbReference type="Pfam" id="PF02308">
    <property type="entry name" value="MgtC"/>
    <property type="match status" value="1"/>
</dbReference>
<dbReference type="InterPro" id="IPR049177">
    <property type="entry name" value="MgtC_SapB_SrpB_YhiD_N"/>
</dbReference>
<dbReference type="OrthoDB" id="9813718at2"/>
<proteinExistence type="predicted"/>
<feature type="transmembrane region" description="Helical" evidence="1">
    <location>
        <begin position="202"/>
        <end position="224"/>
    </location>
</feature>
<dbReference type="Proteomes" id="UP000001953">
    <property type="component" value="Chromosome"/>
</dbReference>
<gene>
    <name evidence="4" type="ordered locus">Nham_1901</name>
</gene>
<feature type="transmembrane region" description="Helical" evidence="1">
    <location>
        <begin position="329"/>
        <end position="354"/>
    </location>
</feature>
<dbReference type="EMBL" id="CP000319">
    <property type="protein sequence ID" value="ABE62709.1"/>
    <property type="molecule type" value="Genomic_DNA"/>
</dbReference>
<evidence type="ECO:0000256" key="1">
    <source>
        <dbReference type="SAM" id="Phobius"/>
    </source>
</evidence>
<dbReference type="STRING" id="323097.Nham_1901"/>
<name>Q1QM38_NITHX</name>
<feature type="transmembrane region" description="Helical" evidence="1">
    <location>
        <begin position="393"/>
        <end position="412"/>
    </location>
</feature>
<evidence type="ECO:0000313" key="4">
    <source>
        <dbReference type="EMBL" id="ABE62709.1"/>
    </source>
</evidence>
<keyword evidence="1" id="KW-1133">Transmembrane helix</keyword>
<dbReference type="RefSeq" id="WP_011510389.1">
    <property type="nucleotide sequence ID" value="NC_007964.1"/>
</dbReference>
<feature type="transmembrane region" description="Helical" evidence="1">
    <location>
        <begin position="63"/>
        <end position="81"/>
    </location>
</feature>